<feature type="compositionally biased region" description="Gly residues" evidence="1">
    <location>
        <begin position="314"/>
        <end position="325"/>
    </location>
</feature>
<dbReference type="EMBL" id="BDDD01009543">
    <property type="protein sequence ID" value="GAV92356.1"/>
    <property type="molecule type" value="Genomic_DNA"/>
</dbReference>
<evidence type="ECO:0000259" key="2">
    <source>
        <dbReference type="Pfam" id="PF14111"/>
    </source>
</evidence>
<feature type="compositionally biased region" description="Basic and acidic residues" evidence="1">
    <location>
        <begin position="277"/>
        <end position="293"/>
    </location>
</feature>
<organism evidence="3 4">
    <name type="scientific">Cephalotus follicularis</name>
    <name type="common">Albany pitcher plant</name>
    <dbReference type="NCBI Taxonomy" id="3775"/>
    <lineage>
        <taxon>Eukaryota</taxon>
        <taxon>Viridiplantae</taxon>
        <taxon>Streptophyta</taxon>
        <taxon>Embryophyta</taxon>
        <taxon>Tracheophyta</taxon>
        <taxon>Spermatophyta</taxon>
        <taxon>Magnoliopsida</taxon>
        <taxon>eudicotyledons</taxon>
        <taxon>Gunneridae</taxon>
        <taxon>Pentapetalae</taxon>
        <taxon>rosids</taxon>
        <taxon>fabids</taxon>
        <taxon>Oxalidales</taxon>
        <taxon>Cephalotaceae</taxon>
        <taxon>Cephalotus</taxon>
    </lineage>
</organism>
<dbReference type="PANTHER" id="PTHR31286:SF165">
    <property type="entry name" value="DUF4283 DOMAIN-CONTAINING PROTEIN"/>
    <property type="match status" value="1"/>
</dbReference>
<dbReference type="InParanoid" id="A0A1Q3DIJ1"/>
<feature type="region of interest" description="Disordered" evidence="1">
    <location>
        <begin position="244"/>
        <end position="325"/>
    </location>
</feature>
<protein>
    <submittedName>
        <fullName evidence="3">DUF4283 domain-containing protein</fullName>
    </submittedName>
</protein>
<feature type="compositionally biased region" description="Basic residues" evidence="1">
    <location>
        <begin position="303"/>
        <end position="313"/>
    </location>
</feature>
<sequence length="325" mass="36304">EVAEKGAKDWEHSIVAFLVGKKLPSKNVKEVLERKWRLVGQFSIHVVGSGVFLIRFENGHARNWVLDNGPWDVWGHHLTIRPCSKGLSLSLRECKSMPVWGKLKGIPIQFWNKLGLSYIASVLGKTLHMDASTLNRHTLMFARVCVEMNSSSTFPESITLELEDGSTTSIRVECPWRPPACTLCKAFDHSNRTRPRATRREWVPRTVVMAQRKPADAEGWITITRKGNSDSDVMACPQIIVEEVAPEPDKCEPPLAPTKPPKTPEKPTPGILISSKEVGKKDETPLELKEVSLPRKLLIRSSSGHKKRKKKGHGGQGGGFGSRRF</sequence>
<accession>A0A1Q3DIJ1</accession>
<dbReference type="OrthoDB" id="1701901at2759"/>
<evidence type="ECO:0000313" key="3">
    <source>
        <dbReference type="EMBL" id="GAV92356.1"/>
    </source>
</evidence>
<comment type="caution">
    <text evidence="3">The sequence shown here is derived from an EMBL/GenBank/DDBJ whole genome shotgun (WGS) entry which is preliminary data.</text>
</comment>
<gene>
    <name evidence="3" type="ORF">CFOL_v3_35735</name>
</gene>
<proteinExistence type="predicted"/>
<feature type="domain" description="DUF4283" evidence="2">
    <location>
        <begin position="7"/>
        <end position="84"/>
    </location>
</feature>
<dbReference type="Proteomes" id="UP000187406">
    <property type="component" value="Unassembled WGS sequence"/>
</dbReference>
<dbReference type="PANTHER" id="PTHR31286">
    <property type="entry name" value="GLYCINE-RICH CELL WALL STRUCTURAL PROTEIN 1.8-LIKE"/>
    <property type="match status" value="1"/>
</dbReference>
<feature type="non-terminal residue" evidence="3">
    <location>
        <position position="1"/>
    </location>
</feature>
<dbReference type="AlphaFoldDB" id="A0A1Q3DIJ1"/>
<name>A0A1Q3DIJ1_CEPFO</name>
<dbReference type="Pfam" id="PF14111">
    <property type="entry name" value="DUF4283"/>
    <property type="match status" value="1"/>
</dbReference>
<dbReference type="InterPro" id="IPR025558">
    <property type="entry name" value="DUF4283"/>
</dbReference>
<evidence type="ECO:0000313" key="4">
    <source>
        <dbReference type="Proteomes" id="UP000187406"/>
    </source>
</evidence>
<reference evidence="4" key="1">
    <citation type="submission" date="2016-04" db="EMBL/GenBank/DDBJ databases">
        <title>Cephalotus genome sequencing.</title>
        <authorList>
            <person name="Fukushima K."/>
            <person name="Hasebe M."/>
            <person name="Fang X."/>
        </authorList>
    </citation>
    <scope>NUCLEOTIDE SEQUENCE [LARGE SCALE GENOMIC DNA]</scope>
    <source>
        <strain evidence="4">cv. St1</strain>
    </source>
</reference>
<dbReference type="InterPro" id="IPR040256">
    <property type="entry name" value="At4g02000-like"/>
</dbReference>
<keyword evidence="4" id="KW-1185">Reference proteome</keyword>
<evidence type="ECO:0000256" key="1">
    <source>
        <dbReference type="SAM" id="MobiDB-lite"/>
    </source>
</evidence>